<proteinExistence type="predicted"/>
<dbReference type="InterPro" id="IPR011333">
    <property type="entry name" value="SKP1/BTB/POZ_sf"/>
</dbReference>
<protein>
    <recommendedName>
        <fullName evidence="3">BTB domain-containing protein</fullName>
    </recommendedName>
</protein>
<evidence type="ECO:0000256" key="2">
    <source>
        <dbReference type="SAM" id="Phobius"/>
    </source>
</evidence>
<feature type="region of interest" description="Disordered" evidence="1">
    <location>
        <begin position="1"/>
        <end position="21"/>
    </location>
</feature>
<dbReference type="Proteomes" id="UP000469559">
    <property type="component" value="Unassembled WGS sequence"/>
</dbReference>
<evidence type="ECO:0000259" key="3">
    <source>
        <dbReference type="PROSITE" id="PS50097"/>
    </source>
</evidence>
<reference evidence="4 5" key="1">
    <citation type="submission" date="2018-05" db="EMBL/GenBank/DDBJ databases">
        <title>Whole genome sequencing for identification of molecular markers to develop diagnostic detection tools for the regulated plant pathogen Lachnellula willkommii.</title>
        <authorList>
            <person name="Giroux E."/>
            <person name="Bilodeau G."/>
        </authorList>
    </citation>
    <scope>NUCLEOTIDE SEQUENCE [LARGE SCALE GENOMIC DNA]</scope>
    <source>
        <strain evidence="4 5">CBS 203.66</strain>
    </source>
</reference>
<feature type="domain" description="BTB" evidence="3">
    <location>
        <begin position="37"/>
        <end position="143"/>
    </location>
</feature>
<dbReference type="Gene3D" id="3.30.710.10">
    <property type="entry name" value="Potassium Channel Kv1.1, Chain A"/>
    <property type="match status" value="1"/>
</dbReference>
<dbReference type="PROSITE" id="PS50097">
    <property type="entry name" value="BTB"/>
    <property type="match status" value="1"/>
</dbReference>
<keyword evidence="2" id="KW-1133">Transmembrane helix</keyword>
<organism evidence="4 5">
    <name type="scientific">Lachnellula arida</name>
    <dbReference type="NCBI Taxonomy" id="1316785"/>
    <lineage>
        <taxon>Eukaryota</taxon>
        <taxon>Fungi</taxon>
        <taxon>Dikarya</taxon>
        <taxon>Ascomycota</taxon>
        <taxon>Pezizomycotina</taxon>
        <taxon>Leotiomycetes</taxon>
        <taxon>Helotiales</taxon>
        <taxon>Lachnaceae</taxon>
        <taxon>Lachnellula</taxon>
    </lineage>
</organism>
<keyword evidence="2" id="KW-0472">Membrane</keyword>
<dbReference type="AlphaFoldDB" id="A0A8T9BUE7"/>
<dbReference type="EMBL" id="QGMF01000012">
    <property type="protein sequence ID" value="TVY21572.1"/>
    <property type="molecule type" value="Genomic_DNA"/>
</dbReference>
<keyword evidence="5" id="KW-1185">Reference proteome</keyword>
<dbReference type="SMART" id="SM00225">
    <property type="entry name" value="BTB"/>
    <property type="match status" value="1"/>
</dbReference>
<evidence type="ECO:0000313" key="4">
    <source>
        <dbReference type="EMBL" id="TVY21572.1"/>
    </source>
</evidence>
<dbReference type="Pfam" id="PF00651">
    <property type="entry name" value="BTB"/>
    <property type="match status" value="1"/>
</dbReference>
<accession>A0A8T9BUE7</accession>
<feature type="transmembrane region" description="Helical" evidence="2">
    <location>
        <begin position="156"/>
        <end position="177"/>
    </location>
</feature>
<gene>
    <name evidence="4" type="ORF">LARI1_G000514</name>
</gene>
<comment type="caution">
    <text evidence="4">The sequence shown here is derived from an EMBL/GenBank/DDBJ whole genome shotgun (WGS) entry which is preliminary data.</text>
</comment>
<keyword evidence="2" id="KW-0812">Transmembrane</keyword>
<dbReference type="OrthoDB" id="2129688at2759"/>
<evidence type="ECO:0000256" key="1">
    <source>
        <dbReference type="SAM" id="MobiDB-lite"/>
    </source>
</evidence>
<dbReference type="SUPFAM" id="SSF54695">
    <property type="entry name" value="POZ domain"/>
    <property type="match status" value="1"/>
</dbReference>
<name>A0A8T9BUE7_9HELO</name>
<feature type="compositionally biased region" description="Basic residues" evidence="1">
    <location>
        <begin position="1"/>
        <end position="12"/>
    </location>
</feature>
<dbReference type="CDD" id="cd18186">
    <property type="entry name" value="BTB_POZ_ZBTB_KLHL-like"/>
    <property type="match status" value="1"/>
</dbReference>
<sequence length="356" mass="40377">MPPKAASKKRRRAESSVVDAGPPGRDPIIFVSPGLQPDVRLRVFHQPFHVHSIVLKLHSNYFRKFLDSPDKSDGPASASFQYEYTTVVDEDGDWGLEAADKAAPHSPYSLEEAFQAQIQVPDQIRAFKNILSAMYNRPYTIDDSYEMLAMTKLADFYCALPIVSATLTGALLGSPMFTLKEMAKHPYTDMEMMAPSLLDAACKLRHKVLFRESFVHVVSQLSKIRRERNLNRRPPLLLGPTLKPLIKNAYIKLLERIMTANQVLNNRIVTCPFRLGPMHETSTEPTENAEWFYAIRNQLSYVSDPDLKYHMDAVLKNNLVLDQTGFGPGESLYAKRFLCAQIADKDMPWDPAETDW</sequence>
<dbReference type="InterPro" id="IPR000210">
    <property type="entry name" value="BTB/POZ_dom"/>
</dbReference>
<evidence type="ECO:0000313" key="5">
    <source>
        <dbReference type="Proteomes" id="UP000469559"/>
    </source>
</evidence>